<dbReference type="Proteomes" id="UP000285146">
    <property type="component" value="Unassembled WGS sequence"/>
</dbReference>
<keyword evidence="3" id="KW-1185">Reference proteome</keyword>
<evidence type="ECO:0000256" key="1">
    <source>
        <dbReference type="SAM" id="SignalP"/>
    </source>
</evidence>
<accession>A0A423XCK8</accession>
<dbReference type="AlphaFoldDB" id="A0A423XCK8"/>
<dbReference type="OrthoDB" id="4834638at2759"/>
<feature type="signal peptide" evidence="1">
    <location>
        <begin position="1"/>
        <end position="18"/>
    </location>
</feature>
<dbReference type="InParanoid" id="A0A423XCK8"/>
<name>A0A423XCK8_9PEZI</name>
<feature type="chain" id="PRO_5019103328" evidence="1">
    <location>
        <begin position="19"/>
        <end position="178"/>
    </location>
</feature>
<gene>
    <name evidence="2" type="ORF">VPNG_04599</name>
</gene>
<dbReference type="EMBL" id="LKEB01000018">
    <property type="protein sequence ID" value="ROW13710.1"/>
    <property type="molecule type" value="Genomic_DNA"/>
</dbReference>
<keyword evidence="1" id="KW-0732">Signal</keyword>
<protein>
    <submittedName>
        <fullName evidence="2">Uncharacterized protein</fullName>
    </submittedName>
</protein>
<evidence type="ECO:0000313" key="2">
    <source>
        <dbReference type="EMBL" id="ROW13710.1"/>
    </source>
</evidence>
<comment type="caution">
    <text evidence="2">The sequence shown here is derived from an EMBL/GenBank/DDBJ whole genome shotgun (WGS) entry which is preliminary data.</text>
</comment>
<sequence length="178" mass="18626">MRLSIIPLLAGLATLVAAKSDTTQDTSIPKSTDASKYLSGIWSGQTATPTWATGKYATTLASALYSVETSFGLRSDYQSIVNAIYSAAEKHGDSDDVKSLSASGWYWDAITTNDWYHDNMPKAMQTEVADYDSAWDSVITSVGAKAEETGSKNAAAPMCTGMAVAGVAAFGAAIAGVM</sequence>
<reference evidence="2 3" key="1">
    <citation type="submission" date="2015-09" db="EMBL/GenBank/DDBJ databases">
        <title>Host preference determinants of Valsa canker pathogens revealed by comparative genomics.</title>
        <authorList>
            <person name="Yin Z."/>
            <person name="Huang L."/>
        </authorList>
    </citation>
    <scope>NUCLEOTIDE SEQUENCE [LARGE SCALE GENOMIC DNA]</scope>
    <source>
        <strain evidence="2 3">SXYLt</strain>
    </source>
</reference>
<evidence type="ECO:0000313" key="3">
    <source>
        <dbReference type="Proteomes" id="UP000285146"/>
    </source>
</evidence>
<proteinExistence type="predicted"/>
<organism evidence="2 3">
    <name type="scientific">Cytospora leucostoma</name>
    <dbReference type="NCBI Taxonomy" id="1230097"/>
    <lineage>
        <taxon>Eukaryota</taxon>
        <taxon>Fungi</taxon>
        <taxon>Dikarya</taxon>
        <taxon>Ascomycota</taxon>
        <taxon>Pezizomycotina</taxon>
        <taxon>Sordariomycetes</taxon>
        <taxon>Sordariomycetidae</taxon>
        <taxon>Diaporthales</taxon>
        <taxon>Cytosporaceae</taxon>
        <taxon>Cytospora</taxon>
    </lineage>
</organism>